<dbReference type="Gene3D" id="3.20.20.70">
    <property type="entry name" value="Aldolase class I"/>
    <property type="match status" value="1"/>
</dbReference>
<proteinExistence type="predicted"/>
<feature type="transmembrane region" description="Helical" evidence="2">
    <location>
        <begin position="718"/>
        <end position="739"/>
    </location>
</feature>
<feature type="transmembrane region" description="Helical" evidence="2">
    <location>
        <begin position="577"/>
        <end position="596"/>
    </location>
</feature>
<protein>
    <submittedName>
        <fullName evidence="6">GpcrRhopsn4 domain-containing protein</fullName>
    </submittedName>
</protein>
<evidence type="ECO:0000313" key="5">
    <source>
        <dbReference type="Proteomes" id="UP000046395"/>
    </source>
</evidence>
<dbReference type="Pfam" id="PF10192">
    <property type="entry name" value="GPR180-TMEM145_TM"/>
    <property type="match status" value="1"/>
</dbReference>
<accession>A0A5S6QMT6</accession>
<dbReference type="InterPro" id="IPR019336">
    <property type="entry name" value="GPR180/TMEM145_TM"/>
</dbReference>
<dbReference type="PANTHER" id="PTHR11082:SF31">
    <property type="entry name" value="TRNA-DIHYDROURIDINE(20A_20B) SYNTHASE [NAD(P)+]-LIKE"/>
    <property type="match status" value="1"/>
</dbReference>
<reference evidence="6" key="1">
    <citation type="submission" date="2019-12" db="UniProtKB">
        <authorList>
            <consortium name="WormBaseParasite"/>
        </authorList>
    </citation>
    <scope>IDENTIFICATION</scope>
</reference>
<dbReference type="InterPro" id="IPR013785">
    <property type="entry name" value="Aldolase_TIM"/>
</dbReference>
<feature type="domain" description="GPR180/TMEM145 transmembrane" evidence="4">
    <location>
        <begin position="556"/>
        <end position="766"/>
    </location>
</feature>
<dbReference type="SUPFAM" id="SSF51395">
    <property type="entry name" value="FMN-linked oxidoreductases"/>
    <property type="match status" value="1"/>
</dbReference>
<feature type="transmembrane region" description="Helical" evidence="2">
    <location>
        <begin position="616"/>
        <end position="637"/>
    </location>
</feature>
<sequence length="808" mass="91584">MIIFTELSYSYGFRQTALTRFKCTLRIALFAQSESKSGRSCIGESIPTLESPSFRLPFASLLRNGESPLRICAPMVRYSKLPFRSLVRHYGCQLCYTPMIYAKCFVQSEMARLADFSTDKGDSPLIVQFAADNADDFVKAAELVSRQCDGVDLNCGCPKRKTLDAACGSALLSRSDHLAEMIAESRRRLLNPSFSISAKVRIFDDIRRTVDLCQKLERAGLSFLTVHGRTPQQNHEPVDVGVFKLLRDSLRIPVVANGDAKSLSDVISYGQQTGVQGVMVARALLQNPSLFSGKNVTPMNCIQRWVQISSKYEIPFLLFHRHLTFMTEKLLTKGERIKLNLCYQTVICLNVVGEWESGSEKELMRVVAVFAFQKTDPVSMEGSRGYIYGNVTSSSKQTIAAHLVLVDYELFRKLSVVFDNSNKEKNLCSSLMGPVSHLAFEKRCFPNNRQDFFRAVPCPTSELCPEEDDPLNVVSGSQFSFHIQDTTGARFWYLLFTNCLLNEHCNWTKSNARVSLNYDVWLVNGHPDRSGINPFEHQFSFDRQDTMELFGSAFVLFLALAIAQLHSCRKDAQVPSFVLLILLTMRMTGFSLHSFYCLKFAFHGRASKLLTLFADLFASIADMGLMLLLIAVVKSWPFSIHNFLSKRRYGTLGIVCTVLQVVFTCTAAGATFQYIPLHMLETWSGWMSMALRLLMVQCFMVELRFAIKRETSCERADFLLHFGSGCMVWFVYVIILGVAALEIPMLWRYKIITGICILADFIAYSALVHIFWTRNGKRRIYFEEPSTRQSGGEEWDEFEQSFISTDQR</sequence>
<feature type="transmembrane region" description="Helical" evidence="2">
    <location>
        <begin position="649"/>
        <end position="674"/>
    </location>
</feature>
<dbReference type="AlphaFoldDB" id="A0A5S6QMT6"/>
<keyword evidence="5" id="KW-1185">Reference proteome</keyword>
<evidence type="ECO:0000313" key="6">
    <source>
        <dbReference type="WBParaSite" id="TMUE_2000008479.1"/>
    </source>
</evidence>
<dbReference type="PANTHER" id="PTHR11082">
    <property type="entry name" value="TRNA-DIHYDROURIDINE SYNTHASE"/>
    <property type="match status" value="1"/>
</dbReference>
<feature type="domain" description="DUS-like FMN-binding" evidence="3">
    <location>
        <begin position="72"/>
        <end position="330"/>
    </location>
</feature>
<dbReference type="CDD" id="cd02801">
    <property type="entry name" value="DUS_like_FMN"/>
    <property type="match status" value="1"/>
</dbReference>
<dbReference type="WBParaSite" id="TMUE_2000008479.1">
    <property type="protein sequence ID" value="TMUE_2000008479.1"/>
    <property type="gene ID" value="WBGene00293285"/>
</dbReference>
<dbReference type="Proteomes" id="UP000046395">
    <property type="component" value="Unassembled WGS sequence"/>
</dbReference>
<dbReference type="GO" id="GO:0019236">
    <property type="term" value="P:response to pheromone"/>
    <property type="evidence" value="ECO:0007669"/>
    <property type="project" value="InterPro"/>
</dbReference>
<evidence type="ECO:0000259" key="3">
    <source>
        <dbReference type="Pfam" id="PF01207"/>
    </source>
</evidence>
<keyword evidence="2" id="KW-0472">Membrane</keyword>
<evidence type="ECO:0000256" key="1">
    <source>
        <dbReference type="SAM" id="MobiDB-lite"/>
    </source>
</evidence>
<feature type="transmembrane region" description="Helical" evidence="2">
    <location>
        <begin position="751"/>
        <end position="772"/>
    </location>
</feature>
<feature type="region of interest" description="Disordered" evidence="1">
    <location>
        <begin position="788"/>
        <end position="808"/>
    </location>
</feature>
<keyword evidence="2" id="KW-0812">Transmembrane</keyword>
<dbReference type="GO" id="GO:0017150">
    <property type="term" value="F:tRNA dihydrouridine synthase activity"/>
    <property type="evidence" value="ECO:0007669"/>
    <property type="project" value="TreeGrafter"/>
</dbReference>
<keyword evidence="2" id="KW-1133">Transmembrane helix</keyword>
<organism evidence="5 6">
    <name type="scientific">Trichuris muris</name>
    <name type="common">Mouse whipworm</name>
    <dbReference type="NCBI Taxonomy" id="70415"/>
    <lineage>
        <taxon>Eukaryota</taxon>
        <taxon>Metazoa</taxon>
        <taxon>Ecdysozoa</taxon>
        <taxon>Nematoda</taxon>
        <taxon>Enoplea</taxon>
        <taxon>Dorylaimia</taxon>
        <taxon>Trichinellida</taxon>
        <taxon>Trichuridae</taxon>
        <taxon>Trichuris</taxon>
    </lineage>
</organism>
<feature type="transmembrane region" description="Helical" evidence="2">
    <location>
        <begin position="549"/>
        <end position="565"/>
    </location>
</feature>
<dbReference type="Pfam" id="PF01207">
    <property type="entry name" value="Dus"/>
    <property type="match status" value="1"/>
</dbReference>
<feature type="transmembrane region" description="Helical" evidence="2">
    <location>
        <begin position="686"/>
        <end position="706"/>
    </location>
</feature>
<evidence type="ECO:0000256" key="2">
    <source>
        <dbReference type="SAM" id="Phobius"/>
    </source>
</evidence>
<evidence type="ECO:0000259" key="4">
    <source>
        <dbReference type="Pfam" id="PF10192"/>
    </source>
</evidence>
<dbReference type="GO" id="GO:0007186">
    <property type="term" value="P:G protein-coupled receptor signaling pathway"/>
    <property type="evidence" value="ECO:0007669"/>
    <property type="project" value="InterPro"/>
</dbReference>
<name>A0A5S6QMT6_TRIMR</name>
<dbReference type="InterPro" id="IPR035587">
    <property type="entry name" value="DUS-like_FMN-bd"/>
</dbReference>
<dbReference type="STRING" id="70415.A0A5S6QMT6"/>